<accession>A0A7S6NY46</accession>
<evidence type="ECO:0000256" key="1">
    <source>
        <dbReference type="SAM" id="MobiDB-lite"/>
    </source>
</evidence>
<sequence length="247" mass="29253">MNINNNNKNNKNEAVSMNINRPLPRIQTRPTRSKPNSETDLIIKVKLPEKTVQQLRRIMYSTDKKRYEYMGTIDMRRSRNGDIIFDPPSRQTSGNRATVSGNYSKIDDAYVSYHSHPGLEGYFTLPSIMDMTRYMEYYPRMQVNIILDRHGYYVIDFIETRKNDRPNKKYVLQEFMKTVRKPVFGKIEIDYEGVGYYKSNITNWKKIIKDEFSNTKGISIKYYGYNELATITLVNKELFPIYNNTRR</sequence>
<feature type="region of interest" description="Disordered" evidence="1">
    <location>
        <begin position="1"/>
        <end position="37"/>
    </location>
</feature>
<reference evidence="2" key="1">
    <citation type="submission" date="2019-02" db="EMBL/GenBank/DDBJ databases">
        <authorList>
            <person name="Bachy C."/>
            <person name="Yung C.-M."/>
            <person name="Roux S."/>
            <person name="Sullivan M.B."/>
            <person name="Worden A.Z."/>
        </authorList>
    </citation>
    <scope>NUCLEOTIDE SEQUENCE</scope>
    <source>
        <strain evidence="2">BII-V1</strain>
    </source>
</reference>
<dbReference type="EMBL" id="MK522035">
    <property type="protein sequence ID" value="QOR60309.1"/>
    <property type="molecule type" value="Genomic_DNA"/>
</dbReference>
<name>A0A7S6NY46_9PHYC</name>
<proteinExistence type="predicted"/>
<organism evidence="2">
    <name type="scientific">Bathycoccus sp. RCC716 virus 1</name>
    <dbReference type="NCBI Taxonomy" id="2530038"/>
    <lineage>
        <taxon>Viruses</taxon>
        <taxon>Varidnaviria</taxon>
        <taxon>Bamfordvirae</taxon>
        <taxon>Nucleocytoviricota</taxon>
        <taxon>Megaviricetes</taxon>
        <taxon>Algavirales</taxon>
        <taxon>Phycodnaviridae</taxon>
        <taxon>Prasinovirus</taxon>
    </lineage>
</organism>
<protein>
    <submittedName>
        <fullName evidence="2">Uncharacterized protein</fullName>
    </submittedName>
</protein>
<evidence type="ECO:0000313" key="2">
    <source>
        <dbReference type="EMBL" id="QOR60309.1"/>
    </source>
</evidence>